<dbReference type="CDD" id="cd01670">
    <property type="entry name" value="Death"/>
    <property type="match status" value="1"/>
</dbReference>
<dbReference type="SUPFAM" id="SSF47986">
    <property type="entry name" value="DEATH domain"/>
    <property type="match status" value="2"/>
</dbReference>
<dbReference type="Gene3D" id="4.10.800.10">
    <property type="entry name" value="Thyroglobulin type-1"/>
    <property type="match status" value="1"/>
</dbReference>
<dbReference type="SUPFAM" id="SSF57610">
    <property type="entry name" value="Thyroglobulin type-1 domain"/>
    <property type="match status" value="1"/>
</dbReference>
<dbReference type="PROSITE" id="PS51162">
    <property type="entry name" value="THYROGLOBULIN_1_2"/>
    <property type="match status" value="1"/>
</dbReference>
<feature type="signal peptide" evidence="7">
    <location>
        <begin position="1"/>
        <end position="20"/>
    </location>
</feature>
<keyword evidence="7" id="KW-0732">Signal</keyword>
<feature type="domain" description="IGFBP N-terminal" evidence="11">
    <location>
        <begin position="1"/>
        <end position="81"/>
    </location>
</feature>
<dbReference type="InterPro" id="IPR011029">
    <property type="entry name" value="DEATH-like_dom_sf"/>
</dbReference>
<dbReference type="Pfam" id="PF00531">
    <property type="entry name" value="Death"/>
    <property type="match status" value="1"/>
</dbReference>
<dbReference type="InterPro" id="IPR000716">
    <property type="entry name" value="Thyroglobulin_1"/>
</dbReference>
<dbReference type="EMBL" id="BAAFJT010000031">
    <property type="protein sequence ID" value="GAB0201350.1"/>
    <property type="molecule type" value="Genomic_DNA"/>
</dbReference>
<dbReference type="SMART" id="SM00005">
    <property type="entry name" value="DEATH"/>
    <property type="match status" value="1"/>
</dbReference>
<evidence type="ECO:0000256" key="4">
    <source>
        <dbReference type="ARBA" id="ARBA00023183"/>
    </source>
</evidence>
<evidence type="ECO:0000259" key="10">
    <source>
        <dbReference type="PROSITE" id="PS51162"/>
    </source>
</evidence>
<dbReference type="CDD" id="cd00191">
    <property type="entry name" value="TY"/>
    <property type="match status" value="1"/>
</dbReference>
<dbReference type="PROSITE" id="PS50017">
    <property type="entry name" value="DEATH_DOMAIN"/>
    <property type="match status" value="1"/>
</dbReference>
<feature type="chain" id="PRO_5044870400" evidence="7">
    <location>
        <begin position="21"/>
        <end position="404"/>
    </location>
</feature>
<dbReference type="InterPro" id="IPR000867">
    <property type="entry name" value="IGFBP-like"/>
</dbReference>
<evidence type="ECO:0000256" key="3">
    <source>
        <dbReference type="ARBA" id="ARBA00023157"/>
    </source>
</evidence>
<dbReference type="PANTHER" id="PTHR11551:SF14">
    <property type="entry name" value="INSULIN-LIKE GROWTH FACTOR-BINDING PROTEIN 6"/>
    <property type="match status" value="1"/>
</dbReference>
<evidence type="ECO:0000256" key="7">
    <source>
        <dbReference type="SAM" id="SignalP"/>
    </source>
</evidence>
<organism evidence="12 13">
    <name type="scientific">Grus japonensis</name>
    <name type="common">Japanese crane</name>
    <name type="synonym">Red-crowned crane</name>
    <dbReference type="NCBI Taxonomy" id="30415"/>
    <lineage>
        <taxon>Eukaryota</taxon>
        <taxon>Metazoa</taxon>
        <taxon>Chordata</taxon>
        <taxon>Craniata</taxon>
        <taxon>Vertebrata</taxon>
        <taxon>Euteleostomi</taxon>
        <taxon>Archelosauria</taxon>
        <taxon>Archosauria</taxon>
        <taxon>Dinosauria</taxon>
        <taxon>Saurischia</taxon>
        <taxon>Theropoda</taxon>
        <taxon>Coelurosauria</taxon>
        <taxon>Aves</taxon>
        <taxon>Neognathae</taxon>
        <taxon>Neoaves</taxon>
        <taxon>Gruiformes</taxon>
        <taxon>Gruidae</taxon>
        <taxon>Grus</taxon>
    </lineage>
</organism>
<dbReference type="GO" id="GO:0019838">
    <property type="term" value="F:growth factor binding"/>
    <property type="evidence" value="ECO:0007669"/>
    <property type="project" value="UniProtKB-KW"/>
</dbReference>
<dbReference type="InterPro" id="IPR004020">
    <property type="entry name" value="DAPIN"/>
</dbReference>
<evidence type="ECO:0000256" key="6">
    <source>
        <dbReference type="SAM" id="MobiDB-lite"/>
    </source>
</evidence>
<sequence length="404" mass="43453">MRAGRWLLPALLLLAEAAAAAPVAGGGEGGPGTAAASPRGPGEPCGVYTPGCARGLRCIPRPGERAPLRALLRGTGLCRPLRARPAATGAPAGDTPQEGPPATPPPRPPPADGKEELETAPCRGHLAAVLQELRAGLYRSAAAIFLPNCDTRGFYRPKQCRASQGPKRGQCWREATPRAGPAWSGARAMARGERETLLALQQALPEEQFQALKYLLEDRLPLAQLRPATRPDLCSLLLQRFPGRALRVTADLLRSISRHDLVRLYGLPGAEDETPVEKGDAVGSRAPSGRGEDAGCPPVSLSSASSPPSARPRRLTEKDLIQIAQKLGKEWQEVGIGCLGIERSRLDQIREDNPRNVVMQSFEMLREWRRREKQEATAPRLRACLAPASLDPEVLDLLQSFQGD</sequence>
<dbReference type="Gene3D" id="1.10.533.10">
    <property type="entry name" value="Death Domain, Fas"/>
    <property type="match status" value="2"/>
</dbReference>
<evidence type="ECO:0000256" key="1">
    <source>
        <dbReference type="ARBA" id="ARBA00004613"/>
    </source>
</evidence>
<dbReference type="InterPro" id="IPR000488">
    <property type="entry name" value="Death_dom"/>
</dbReference>
<keyword evidence="2" id="KW-0964">Secreted</keyword>
<keyword evidence="13" id="KW-1185">Reference proteome</keyword>
<protein>
    <submittedName>
        <fullName evidence="12">Death domain-containing protein CRADD-like</fullName>
    </submittedName>
</protein>
<dbReference type="PROSITE" id="PS50168">
    <property type="entry name" value="DED"/>
    <property type="match status" value="1"/>
</dbReference>
<evidence type="ECO:0000313" key="12">
    <source>
        <dbReference type="EMBL" id="GAB0201350.1"/>
    </source>
</evidence>
<dbReference type="Pfam" id="PF00086">
    <property type="entry name" value="Thyroglobulin_1"/>
    <property type="match status" value="1"/>
</dbReference>
<dbReference type="Proteomes" id="UP001623348">
    <property type="component" value="Unassembled WGS sequence"/>
</dbReference>
<feature type="domain" description="Thyroglobulin type-1" evidence="10">
    <location>
        <begin position="119"/>
        <end position="196"/>
    </location>
</feature>
<dbReference type="SMART" id="SM00121">
    <property type="entry name" value="IB"/>
    <property type="match status" value="1"/>
</dbReference>
<reference evidence="12 13" key="1">
    <citation type="submission" date="2024-06" db="EMBL/GenBank/DDBJ databases">
        <title>The draft genome of Grus japonensis, version 3.</title>
        <authorList>
            <person name="Nabeshima K."/>
            <person name="Suzuki S."/>
            <person name="Onuma M."/>
        </authorList>
    </citation>
    <scope>NUCLEOTIDE SEQUENCE [LARGE SCALE GENOMIC DNA]</scope>
    <source>
        <strain evidence="12 13">451A</strain>
    </source>
</reference>
<feature type="domain" description="DED" evidence="9">
    <location>
        <begin position="192"/>
        <end position="267"/>
    </location>
</feature>
<dbReference type="PRINTS" id="PR01976">
    <property type="entry name" value="IGFBPFAMILY"/>
</dbReference>
<dbReference type="Gene3D" id="4.10.40.20">
    <property type="match status" value="1"/>
</dbReference>
<dbReference type="PROSITE" id="PS51323">
    <property type="entry name" value="IGFBP_N_2"/>
    <property type="match status" value="1"/>
</dbReference>
<dbReference type="InterPro" id="IPR009030">
    <property type="entry name" value="Growth_fac_rcpt_cys_sf"/>
</dbReference>
<keyword evidence="4" id="KW-0340">Growth factor binding</keyword>
<evidence type="ECO:0000259" key="8">
    <source>
        <dbReference type="PROSITE" id="PS50017"/>
    </source>
</evidence>
<dbReference type="GO" id="GO:0005576">
    <property type="term" value="C:extracellular region"/>
    <property type="evidence" value="ECO:0007669"/>
    <property type="project" value="UniProtKB-SubCell"/>
</dbReference>
<feature type="domain" description="Death" evidence="8">
    <location>
        <begin position="339"/>
        <end position="401"/>
    </location>
</feature>
<dbReference type="AlphaFoldDB" id="A0ABC9XUD8"/>
<evidence type="ECO:0000256" key="5">
    <source>
        <dbReference type="PROSITE-ProRule" id="PRU00500"/>
    </source>
</evidence>
<feature type="region of interest" description="Disordered" evidence="6">
    <location>
        <begin position="270"/>
        <end position="315"/>
    </location>
</feature>
<feature type="region of interest" description="Disordered" evidence="6">
    <location>
        <begin position="22"/>
        <end position="43"/>
    </location>
</feature>
<dbReference type="InterPro" id="IPR022321">
    <property type="entry name" value="IGFBP_1-6_chordata"/>
</dbReference>
<dbReference type="FunFam" id="1.10.533.10:FF:000088">
    <property type="entry name" value="P53-induced death domain protein 1"/>
    <property type="match status" value="1"/>
</dbReference>
<dbReference type="InterPro" id="IPR036857">
    <property type="entry name" value="Thyroglobulin_1_sf"/>
</dbReference>
<dbReference type="PANTHER" id="PTHR11551">
    <property type="entry name" value="INSULIN-LIKE GROWTH FACTOR BINDING PROTEIN"/>
    <property type="match status" value="1"/>
</dbReference>
<dbReference type="InterPro" id="IPR001875">
    <property type="entry name" value="DED_dom"/>
</dbReference>
<dbReference type="Pfam" id="PF02758">
    <property type="entry name" value="PYRIN"/>
    <property type="match status" value="1"/>
</dbReference>
<evidence type="ECO:0000259" key="9">
    <source>
        <dbReference type="PROSITE" id="PS50168"/>
    </source>
</evidence>
<evidence type="ECO:0000313" key="13">
    <source>
        <dbReference type="Proteomes" id="UP001623348"/>
    </source>
</evidence>
<gene>
    <name evidence="12" type="ORF">GRJ2_002600600</name>
</gene>
<name>A0ABC9XUD8_GRUJA</name>
<evidence type="ECO:0000256" key="2">
    <source>
        <dbReference type="ARBA" id="ARBA00022525"/>
    </source>
</evidence>
<comment type="subcellular location">
    <subcellularLocation>
        <location evidence="1">Secreted</location>
    </subcellularLocation>
</comment>
<keyword evidence="3" id="KW-1015">Disulfide bond</keyword>
<feature type="compositionally biased region" description="Pro residues" evidence="6">
    <location>
        <begin position="98"/>
        <end position="111"/>
    </location>
</feature>
<dbReference type="SMART" id="SM01289">
    <property type="entry name" value="PYRIN"/>
    <property type="match status" value="1"/>
</dbReference>
<comment type="caution">
    <text evidence="5">Lacks conserved residue(s) required for the propagation of feature annotation.</text>
</comment>
<accession>A0ABC9XUD8</accession>
<comment type="caution">
    <text evidence="12">The sequence shown here is derived from an EMBL/GenBank/DDBJ whole genome shotgun (WGS) entry which is preliminary data.</text>
</comment>
<proteinExistence type="predicted"/>
<evidence type="ECO:0000259" key="11">
    <source>
        <dbReference type="PROSITE" id="PS51323"/>
    </source>
</evidence>
<feature type="region of interest" description="Disordered" evidence="6">
    <location>
        <begin position="84"/>
        <end position="117"/>
    </location>
</feature>
<dbReference type="SUPFAM" id="SSF57184">
    <property type="entry name" value="Growth factor receptor domain"/>
    <property type="match status" value="1"/>
</dbReference>